<proteinExistence type="predicted"/>
<gene>
    <name evidence="4" type="ORF">Pme01_08000</name>
</gene>
<evidence type="ECO:0000256" key="1">
    <source>
        <dbReference type="ARBA" id="ARBA00022676"/>
    </source>
</evidence>
<dbReference type="EMBL" id="BOON01000006">
    <property type="protein sequence ID" value="GII21203.1"/>
    <property type="molecule type" value="Genomic_DNA"/>
</dbReference>
<dbReference type="GO" id="GO:1901137">
    <property type="term" value="P:carbohydrate derivative biosynthetic process"/>
    <property type="evidence" value="ECO:0007669"/>
    <property type="project" value="UniProtKB-ARBA"/>
</dbReference>
<dbReference type="InterPro" id="IPR028098">
    <property type="entry name" value="Glyco_trans_4-like_N"/>
</dbReference>
<dbReference type="Pfam" id="PF13692">
    <property type="entry name" value="Glyco_trans_1_4"/>
    <property type="match status" value="1"/>
</dbReference>
<protein>
    <submittedName>
        <fullName evidence="4">Glycosyltransferase WbuB</fullName>
    </submittedName>
</protein>
<dbReference type="InterPro" id="IPR050194">
    <property type="entry name" value="Glycosyltransferase_grp1"/>
</dbReference>
<dbReference type="AlphaFoldDB" id="A0A8J3T7P0"/>
<dbReference type="Gene3D" id="3.40.50.2000">
    <property type="entry name" value="Glycogen Phosphorylase B"/>
    <property type="match status" value="2"/>
</dbReference>
<dbReference type="RefSeq" id="WP_168112601.1">
    <property type="nucleotide sequence ID" value="NZ_BOON01000006.1"/>
</dbReference>
<dbReference type="PANTHER" id="PTHR45947:SF3">
    <property type="entry name" value="SULFOQUINOVOSYL TRANSFERASE SQD2"/>
    <property type="match status" value="1"/>
</dbReference>
<keyword evidence="5" id="KW-1185">Reference proteome</keyword>
<evidence type="ECO:0000313" key="4">
    <source>
        <dbReference type="EMBL" id="GII21203.1"/>
    </source>
</evidence>
<evidence type="ECO:0000256" key="2">
    <source>
        <dbReference type="ARBA" id="ARBA00022679"/>
    </source>
</evidence>
<dbReference type="SUPFAM" id="SSF53756">
    <property type="entry name" value="UDP-Glycosyltransferase/glycogen phosphorylase"/>
    <property type="match status" value="1"/>
</dbReference>
<organism evidence="4 5">
    <name type="scientific">Planosporangium mesophilum</name>
    <dbReference type="NCBI Taxonomy" id="689768"/>
    <lineage>
        <taxon>Bacteria</taxon>
        <taxon>Bacillati</taxon>
        <taxon>Actinomycetota</taxon>
        <taxon>Actinomycetes</taxon>
        <taxon>Micromonosporales</taxon>
        <taxon>Micromonosporaceae</taxon>
        <taxon>Planosporangium</taxon>
    </lineage>
</organism>
<dbReference type="Proteomes" id="UP000599074">
    <property type="component" value="Unassembled WGS sequence"/>
</dbReference>
<keyword evidence="1" id="KW-0328">Glycosyltransferase</keyword>
<feature type="domain" description="Glycosyltransferase subfamily 4-like N-terminal" evidence="3">
    <location>
        <begin position="20"/>
        <end position="202"/>
    </location>
</feature>
<reference evidence="4" key="1">
    <citation type="submission" date="2021-01" db="EMBL/GenBank/DDBJ databases">
        <title>Whole genome shotgun sequence of Planosporangium mesophilum NBRC 109066.</title>
        <authorList>
            <person name="Komaki H."/>
            <person name="Tamura T."/>
        </authorList>
    </citation>
    <scope>NUCLEOTIDE SEQUENCE</scope>
    <source>
        <strain evidence="4">NBRC 109066</strain>
    </source>
</reference>
<dbReference type="Pfam" id="PF13579">
    <property type="entry name" value="Glyco_trans_4_4"/>
    <property type="match status" value="1"/>
</dbReference>
<evidence type="ECO:0000259" key="3">
    <source>
        <dbReference type="Pfam" id="PF13579"/>
    </source>
</evidence>
<name>A0A8J3T7P0_9ACTN</name>
<sequence>MKIGIISQWYPPEPALVPPSLAQELARRGHEVRVLTGFPNYPDGKVYPGYRQRWNDRSATDGVTVRRVPLYPSHDNSPVRRAANYLSFAATSSLAAARYLAGVDAVYVYLTPATAFAASALLRLLYRIPSVIHIQDIWPESVTQSSLAPHGGAGALMDRTLSTLMRGIYRSAAGIAVIAPSMRDLIVERGADPAKVHVVLNWTDESLFHPVDATESARREIGHRGRCTIMHAGNIGSFENIEATIRAAAAVDQSGQVDLVLVGGGFEEHSARELTSRLGAGNIRFLGRRPASEMAALYAAADYQLVTRRDLPIFHSTIPSKLPSALSCGSPVVVSVPGDASRIVERGGAGVSCPPDDWQALADRFLQAAALSPVERADMARRALDTYRSQMSMRTGVDRLEDMLRTAAGGGRPSRGNSDR</sequence>
<comment type="caution">
    <text evidence="4">The sequence shown here is derived from an EMBL/GenBank/DDBJ whole genome shotgun (WGS) entry which is preliminary data.</text>
</comment>
<dbReference type="GO" id="GO:0016758">
    <property type="term" value="F:hexosyltransferase activity"/>
    <property type="evidence" value="ECO:0007669"/>
    <property type="project" value="TreeGrafter"/>
</dbReference>
<dbReference type="PANTHER" id="PTHR45947">
    <property type="entry name" value="SULFOQUINOVOSYL TRANSFERASE SQD2"/>
    <property type="match status" value="1"/>
</dbReference>
<keyword evidence="2" id="KW-0808">Transferase</keyword>
<evidence type="ECO:0000313" key="5">
    <source>
        <dbReference type="Proteomes" id="UP000599074"/>
    </source>
</evidence>
<accession>A0A8J3T7P0</accession>
<dbReference type="CDD" id="cd03794">
    <property type="entry name" value="GT4_WbuB-like"/>
    <property type="match status" value="1"/>
</dbReference>